<gene>
    <name evidence="1" type="ORF">LARV_00941</name>
</gene>
<dbReference type="EMBL" id="DF967972">
    <property type="protein sequence ID" value="GAP13190.1"/>
    <property type="molecule type" value="Genomic_DNA"/>
</dbReference>
<reference evidence="1" key="1">
    <citation type="submission" date="2015-07" db="EMBL/GenBank/DDBJ databases">
        <title>Draft Genome Sequences of Anaerolinea thermolimosa IMO-1, Bellilinea caldifistulae GOMI-1, Leptolinea tardivitalis YMTK-2, Levilinea saccharolytica KIBI-1,Longilinea arvoryzae KOME-1, Previously Described as Members of the Anaerolineaceae (Chloroflexi).</title>
        <authorList>
            <person name="Sekiguchi Y."/>
            <person name="Ohashi A."/>
            <person name="Matsuura N."/>
            <person name="Tourlousse M.D."/>
        </authorList>
    </citation>
    <scope>NUCLEOTIDE SEQUENCE [LARGE SCALE GENOMIC DNA]</scope>
    <source>
        <strain evidence="1">KOME-1</strain>
    </source>
</reference>
<dbReference type="STRING" id="360412.LARV_00941"/>
<dbReference type="RefSeq" id="WP_075072541.1">
    <property type="nucleotide sequence ID" value="NZ_DF967972.1"/>
</dbReference>
<keyword evidence="2" id="KW-1185">Reference proteome</keyword>
<evidence type="ECO:0000313" key="2">
    <source>
        <dbReference type="Proteomes" id="UP000055060"/>
    </source>
</evidence>
<accession>A0A0S7BFD0</accession>
<evidence type="ECO:0000313" key="1">
    <source>
        <dbReference type="EMBL" id="GAP13190.1"/>
    </source>
</evidence>
<sequence length="208" mass="23928">MKITPDKFSIKFTNAELAFATSALGFHQISLFTQEDWQNLEQLMATGQRSLQARGLVSVGVSNQMEMDVFLDGLIHWIQDPEWVMVFKVHRPTAEDTWTVFFRQDYLLCHHMGDTVEFTLFESAEKARFNILHQIGLGMVTAPPPILQREKVQAVIDVSLWQRRQGEKIWRGSKRFQNTPQGSYLEISADESRYQAVSMTDLLSIGFI</sequence>
<protein>
    <submittedName>
        <fullName evidence="1">Uncharacterized protein</fullName>
    </submittedName>
</protein>
<dbReference type="AlphaFoldDB" id="A0A0S7BFD0"/>
<name>A0A0S7BFD0_9CHLR</name>
<organism evidence="1">
    <name type="scientific">Longilinea arvoryzae</name>
    <dbReference type="NCBI Taxonomy" id="360412"/>
    <lineage>
        <taxon>Bacteria</taxon>
        <taxon>Bacillati</taxon>
        <taxon>Chloroflexota</taxon>
        <taxon>Anaerolineae</taxon>
        <taxon>Anaerolineales</taxon>
        <taxon>Anaerolineaceae</taxon>
        <taxon>Longilinea</taxon>
    </lineage>
</organism>
<dbReference type="Proteomes" id="UP000055060">
    <property type="component" value="Unassembled WGS sequence"/>
</dbReference>
<proteinExistence type="predicted"/>